<name>A0ABV4U859_9BACT</name>
<comment type="caution">
    <text evidence="2">The sequence shown here is derived from an EMBL/GenBank/DDBJ whole genome shotgun (WGS) entry which is preliminary data.</text>
</comment>
<dbReference type="RefSeq" id="WP_425346719.1">
    <property type="nucleotide sequence ID" value="NZ_JBGUBD010000012.1"/>
</dbReference>
<feature type="region of interest" description="Disordered" evidence="1">
    <location>
        <begin position="122"/>
        <end position="165"/>
    </location>
</feature>
<evidence type="ECO:0000313" key="2">
    <source>
        <dbReference type="EMBL" id="MFA9479794.1"/>
    </source>
</evidence>
<keyword evidence="3" id="KW-1185">Reference proteome</keyword>
<organism evidence="2 3">
    <name type="scientific">Natronomicrosphaera hydrolytica</name>
    <dbReference type="NCBI Taxonomy" id="3242702"/>
    <lineage>
        <taxon>Bacteria</taxon>
        <taxon>Pseudomonadati</taxon>
        <taxon>Planctomycetota</taxon>
        <taxon>Phycisphaerae</taxon>
        <taxon>Phycisphaerales</taxon>
        <taxon>Phycisphaeraceae</taxon>
        <taxon>Natronomicrosphaera</taxon>
    </lineage>
</organism>
<proteinExistence type="predicted"/>
<gene>
    <name evidence="2" type="ORF">ACERK3_16020</name>
</gene>
<evidence type="ECO:0000256" key="1">
    <source>
        <dbReference type="SAM" id="MobiDB-lite"/>
    </source>
</evidence>
<dbReference type="EMBL" id="JBGUBD010000012">
    <property type="protein sequence ID" value="MFA9479794.1"/>
    <property type="molecule type" value="Genomic_DNA"/>
</dbReference>
<dbReference type="Proteomes" id="UP001575105">
    <property type="component" value="Unassembled WGS sequence"/>
</dbReference>
<sequence length="165" mass="18314">MMMRTGVMLLGLVLLTAGGCVSADRHVFESTSMRPATVTLVDTIEGETLWSKEIPPEHRLVVRLKRQGEPMGMRVTGEPATGLSWAIYETPRSGSNNRAWRTHVDDGELELEGRPVRLNVEHHAIARRDLSPTPEADEPRDSEADEGSSDDELARQEQVEETAVE</sequence>
<accession>A0ABV4U859</accession>
<protein>
    <submittedName>
        <fullName evidence="2">Uncharacterized protein</fullName>
    </submittedName>
</protein>
<evidence type="ECO:0000313" key="3">
    <source>
        <dbReference type="Proteomes" id="UP001575105"/>
    </source>
</evidence>
<reference evidence="2 3" key="1">
    <citation type="submission" date="2024-08" db="EMBL/GenBank/DDBJ databases">
        <title>Whole-genome sequencing of halo(alkali)philic microorganisms from hypersaline lakes.</title>
        <authorList>
            <person name="Sorokin D.Y."/>
            <person name="Merkel A.Y."/>
            <person name="Messina E."/>
            <person name="Yakimov M."/>
        </authorList>
    </citation>
    <scope>NUCLEOTIDE SEQUENCE [LARGE SCALE GENOMIC DNA]</scope>
    <source>
        <strain evidence="2 3">AB-hyl4</strain>
    </source>
</reference>
<dbReference type="PROSITE" id="PS51257">
    <property type="entry name" value="PROKAR_LIPOPROTEIN"/>
    <property type="match status" value="1"/>
</dbReference>